<sequence>MISASSGSEEKKNNSFSTDKFNHGCISYIFIFRPFHASDKFGAIQYMVSFS</sequence>
<name>J3KWB8_ORYBR</name>
<dbReference type="Gramene" id="OB01G12740.1">
    <property type="protein sequence ID" value="OB01G12740.1"/>
    <property type="gene ID" value="OB01G12740"/>
</dbReference>
<organism evidence="2">
    <name type="scientific">Oryza brachyantha</name>
    <name type="common">malo sina</name>
    <dbReference type="NCBI Taxonomy" id="4533"/>
    <lineage>
        <taxon>Eukaryota</taxon>
        <taxon>Viridiplantae</taxon>
        <taxon>Streptophyta</taxon>
        <taxon>Embryophyta</taxon>
        <taxon>Tracheophyta</taxon>
        <taxon>Spermatophyta</taxon>
        <taxon>Magnoliopsida</taxon>
        <taxon>Liliopsida</taxon>
        <taxon>Poales</taxon>
        <taxon>Poaceae</taxon>
        <taxon>BOP clade</taxon>
        <taxon>Oryzoideae</taxon>
        <taxon>Oryzeae</taxon>
        <taxon>Oryzinae</taxon>
        <taxon>Oryza</taxon>
    </lineage>
</organism>
<evidence type="ECO:0000313" key="3">
    <source>
        <dbReference type="Proteomes" id="UP000006038"/>
    </source>
</evidence>
<evidence type="ECO:0000313" key="2">
    <source>
        <dbReference type="EnsemblPlants" id="OB01G12740.1"/>
    </source>
</evidence>
<feature type="region of interest" description="Disordered" evidence="1">
    <location>
        <begin position="1"/>
        <end position="21"/>
    </location>
</feature>
<protein>
    <submittedName>
        <fullName evidence="2">Uncharacterized protein</fullName>
    </submittedName>
</protein>
<reference evidence="2" key="2">
    <citation type="submission" date="2013-04" db="UniProtKB">
        <authorList>
            <consortium name="EnsemblPlants"/>
        </authorList>
    </citation>
    <scope>IDENTIFICATION</scope>
</reference>
<keyword evidence="3" id="KW-1185">Reference proteome</keyword>
<accession>J3KWB8</accession>
<proteinExistence type="predicted"/>
<dbReference type="EnsemblPlants" id="OB01G12740.1">
    <property type="protein sequence ID" value="OB01G12740.1"/>
    <property type="gene ID" value="OB01G12740"/>
</dbReference>
<dbReference type="HOGENOM" id="CLU_3112575_0_0_1"/>
<dbReference type="AlphaFoldDB" id="J3KWB8"/>
<reference evidence="2" key="1">
    <citation type="journal article" date="2013" name="Nat. Commun.">
        <title>Whole-genome sequencing of Oryza brachyantha reveals mechanisms underlying Oryza genome evolution.</title>
        <authorList>
            <person name="Chen J."/>
            <person name="Huang Q."/>
            <person name="Gao D."/>
            <person name="Wang J."/>
            <person name="Lang Y."/>
            <person name="Liu T."/>
            <person name="Li B."/>
            <person name="Bai Z."/>
            <person name="Luis Goicoechea J."/>
            <person name="Liang C."/>
            <person name="Chen C."/>
            <person name="Zhang W."/>
            <person name="Sun S."/>
            <person name="Liao Y."/>
            <person name="Zhang X."/>
            <person name="Yang L."/>
            <person name="Song C."/>
            <person name="Wang M."/>
            <person name="Shi J."/>
            <person name="Liu G."/>
            <person name="Liu J."/>
            <person name="Zhou H."/>
            <person name="Zhou W."/>
            <person name="Yu Q."/>
            <person name="An N."/>
            <person name="Chen Y."/>
            <person name="Cai Q."/>
            <person name="Wang B."/>
            <person name="Liu B."/>
            <person name="Min J."/>
            <person name="Huang Y."/>
            <person name="Wu H."/>
            <person name="Li Z."/>
            <person name="Zhang Y."/>
            <person name="Yin Y."/>
            <person name="Song W."/>
            <person name="Jiang J."/>
            <person name="Jackson S.A."/>
            <person name="Wing R.A."/>
            <person name="Wang J."/>
            <person name="Chen M."/>
        </authorList>
    </citation>
    <scope>NUCLEOTIDE SEQUENCE [LARGE SCALE GENOMIC DNA]</scope>
    <source>
        <strain evidence="2">cv. IRGC 101232</strain>
    </source>
</reference>
<dbReference type="Proteomes" id="UP000006038">
    <property type="component" value="Chromosome 1"/>
</dbReference>
<evidence type="ECO:0000256" key="1">
    <source>
        <dbReference type="SAM" id="MobiDB-lite"/>
    </source>
</evidence>